<keyword evidence="3" id="KW-1185">Reference proteome</keyword>
<dbReference type="OrthoDB" id="5510154at2"/>
<evidence type="ECO:0000313" key="3">
    <source>
        <dbReference type="Proteomes" id="UP000440224"/>
    </source>
</evidence>
<dbReference type="RefSeq" id="WP_153817957.1">
    <property type="nucleotide sequence ID" value="NZ_WJIE01000001.1"/>
</dbReference>
<evidence type="ECO:0000313" key="2">
    <source>
        <dbReference type="EMBL" id="MRG91128.1"/>
    </source>
</evidence>
<protein>
    <submittedName>
        <fullName evidence="2">Uncharacterized protein</fullName>
    </submittedName>
</protein>
<feature type="chain" id="PRO_5026971504" evidence="1">
    <location>
        <begin position="24"/>
        <end position="209"/>
    </location>
</feature>
<sequence>MLRPRSNWGIFLVSAFLVATLPAACGSEVEGGGNGGAGGGSGGGGAGGAPQFGACTGPGQCTLAPNTCCACGEPTLADVEPVHADLADDYVSSMCPAELPPCPPCAPLPNPDLFAYCEAGGCAAADVTQHGFSECTTAADCRLRLGMGCCEPCAGDGAGLVAIAASATSAVYELLCPPDTGCPACAPVYPTEWKADCVAGHCAVVPAMP</sequence>
<comment type="caution">
    <text evidence="2">The sequence shown here is derived from an EMBL/GenBank/DDBJ whole genome shotgun (WGS) entry which is preliminary data.</text>
</comment>
<reference evidence="2 3" key="1">
    <citation type="submission" date="2019-10" db="EMBL/GenBank/DDBJ databases">
        <title>A soil myxobacterium in the family Polyangiaceae.</title>
        <authorList>
            <person name="Li Y."/>
            <person name="Wang J."/>
        </authorList>
    </citation>
    <scope>NUCLEOTIDE SEQUENCE [LARGE SCALE GENOMIC DNA]</scope>
    <source>
        <strain evidence="2 3">DSM 14734</strain>
    </source>
</reference>
<accession>A0A6N7PGH7</accession>
<gene>
    <name evidence="2" type="ORF">GF068_04220</name>
</gene>
<proteinExistence type="predicted"/>
<dbReference type="AlphaFoldDB" id="A0A6N7PGH7"/>
<organism evidence="2 3">
    <name type="scientific">Polyangium spumosum</name>
    <dbReference type="NCBI Taxonomy" id="889282"/>
    <lineage>
        <taxon>Bacteria</taxon>
        <taxon>Pseudomonadati</taxon>
        <taxon>Myxococcota</taxon>
        <taxon>Polyangia</taxon>
        <taxon>Polyangiales</taxon>
        <taxon>Polyangiaceae</taxon>
        <taxon>Polyangium</taxon>
    </lineage>
</organism>
<dbReference type="EMBL" id="WJIE01000001">
    <property type="protein sequence ID" value="MRG91128.1"/>
    <property type="molecule type" value="Genomic_DNA"/>
</dbReference>
<feature type="signal peptide" evidence="1">
    <location>
        <begin position="1"/>
        <end position="23"/>
    </location>
</feature>
<evidence type="ECO:0000256" key="1">
    <source>
        <dbReference type="SAM" id="SignalP"/>
    </source>
</evidence>
<dbReference type="Proteomes" id="UP000440224">
    <property type="component" value="Unassembled WGS sequence"/>
</dbReference>
<keyword evidence="1" id="KW-0732">Signal</keyword>
<name>A0A6N7PGH7_9BACT</name>